<gene>
    <name evidence="2" type="ORF">AVEN_214492_1</name>
</gene>
<dbReference type="InterPro" id="IPR050468">
    <property type="entry name" value="Cuticle_Struct_Prot"/>
</dbReference>
<keyword evidence="1" id="KW-0193">Cuticle</keyword>
<sequence length="217" mass="23165">MAFKDQKDKGFNIYLKILIIPIRDHYKALLPRTIPKDPLSEFTLVLALATVAAAFPFAPVEEIHKPLPYSFGYKIKDKHGEQHREETGDGVGVVKGSYGFTDERGIHRQVHYVADKAGFRAVVKTNEHGTAPLDPAHVKMISSAHPYFGGAGAKVLGGPVLADLEAAKFIGAGLAAESAEAGAPLAVGAFPFGETAKYAAPLLGGEITGFDSRYGAY</sequence>
<dbReference type="Pfam" id="PF00379">
    <property type="entry name" value="Chitin_bind_4"/>
    <property type="match status" value="1"/>
</dbReference>
<dbReference type="PANTHER" id="PTHR10380:SF235">
    <property type="entry name" value="CUTICULAR PROTEIN 73D, ISOFORM B"/>
    <property type="match status" value="1"/>
</dbReference>
<name>A0A4Y2CWE2_ARAVE</name>
<dbReference type="AlphaFoldDB" id="A0A4Y2CWE2"/>
<dbReference type="Proteomes" id="UP000499080">
    <property type="component" value="Unassembled WGS sequence"/>
</dbReference>
<accession>A0A4Y2CWE2</accession>
<evidence type="ECO:0000313" key="2">
    <source>
        <dbReference type="EMBL" id="GBM08167.1"/>
    </source>
</evidence>
<reference evidence="2 3" key="1">
    <citation type="journal article" date="2019" name="Sci. Rep.">
        <title>Orb-weaving spider Araneus ventricosus genome elucidates the spidroin gene catalogue.</title>
        <authorList>
            <person name="Kono N."/>
            <person name="Nakamura H."/>
            <person name="Ohtoshi R."/>
            <person name="Moran D.A.P."/>
            <person name="Shinohara A."/>
            <person name="Yoshida Y."/>
            <person name="Fujiwara M."/>
            <person name="Mori M."/>
            <person name="Tomita M."/>
            <person name="Arakawa K."/>
        </authorList>
    </citation>
    <scope>NUCLEOTIDE SEQUENCE [LARGE SCALE GENOMIC DNA]</scope>
</reference>
<protein>
    <recommendedName>
        <fullName evidence="4">Cuticle protein 16.8</fullName>
    </recommendedName>
</protein>
<dbReference type="GO" id="GO:0062129">
    <property type="term" value="C:chitin-based extracellular matrix"/>
    <property type="evidence" value="ECO:0007669"/>
    <property type="project" value="TreeGrafter"/>
</dbReference>
<dbReference type="PROSITE" id="PS51155">
    <property type="entry name" value="CHIT_BIND_RR_2"/>
    <property type="match status" value="1"/>
</dbReference>
<evidence type="ECO:0000313" key="3">
    <source>
        <dbReference type="Proteomes" id="UP000499080"/>
    </source>
</evidence>
<organism evidence="2 3">
    <name type="scientific">Araneus ventricosus</name>
    <name type="common">Orbweaver spider</name>
    <name type="synonym">Epeira ventricosa</name>
    <dbReference type="NCBI Taxonomy" id="182803"/>
    <lineage>
        <taxon>Eukaryota</taxon>
        <taxon>Metazoa</taxon>
        <taxon>Ecdysozoa</taxon>
        <taxon>Arthropoda</taxon>
        <taxon>Chelicerata</taxon>
        <taxon>Arachnida</taxon>
        <taxon>Araneae</taxon>
        <taxon>Araneomorphae</taxon>
        <taxon>Entelegynae</taxon>
        <taxon>Araneoidea</taxon>
        <taxon>Araneidae</taxon>
        <taxon>Araneus</taxon>
    </lineage>
</organism>
<dbReference type="InterPro" id="IPR000618">
    <property type="entry name" value="Insect_cuticle"/>
</dbReference>
<keyword evidence="3" id="KW-1185">Reference proteome</keyword>
<dbReference type="OrthoDB" id="6510765at2759"/>
<dbReference type="PANTHER" id="PTHR10380">
    <property type="entry name" value="CUTICLE PROTEIN"/>
    <property type="match status" value="1"/>
</dbReference>
<comment type="caution">
    <text evidence="2">The sequence shown here is derived from an EMBL/GenBank/DDBJ whole genome shotgun (WGS) entry which is preliminary data.</text>
</comment>
<dbReference type="EMBL" id="BGPR01000252">
    <property type="protein sequence ID" value="GBM08167.1"/>
    <property type="molecule type" value="Genomic_DNA"/>
</dbReference>
<evidence type="ECO:0000256" key="1">
    <source>
        <dbReference type="PROSITE-ProRule" id="PRU00497"/>
    </source>
</evidence>
<proteinExistence type="predicted"/>
<evidence type="ECO:0008006" key="4">
    <source>
        <dbReference type="Google" id="ProtNLM"/>
    </source>
</evidence>
<dbReference type="GO" id="GO:0008010">
    <property type="term" value="F:structural constituent of chitin-based larval cuticle"/>
    <property type="evidence" value="ECO:0007669"/>
    <property type="project" value="TreeGrafter"/>
</dbReference>